<feature type="region of interest" description="Disordered" evidence="5">
    <location>
        <begin position="562"/>
        <end position="594"/>
    </location>
</feature>
<dbReference type="PROSITE" id="PS50023">
    <property type="entry name" value="LIM_DOMAIN_2"/>
    <property type="match status" value="2"/>
</dbReference>
<protein>
    <submittedName>
        <fullName evidence="9">Actin-binding LIM protein 1</fullName>
    </submittedName>
</protein>
<feature type="region of interest" description="Disordered" evidence="5">
    <location>
        <begin position="345"/>
        <end position="365"/>
    </location>
</feature>
<feature type="compositionally biased region" description="Polar residues" evidence="5">
    <location>
        <begin position="762"/>
        <end position="777"/>
    </location>
</feature>
<dbReference type="SMART" id="SM00153">
    <property type="entry name" value="VHP"/>
    <property type="match status" value="1"/>
</dbReference>
<evidence type="ECO:0000256" key="5">
    <source>
        <dbReference type="SAM" id="MobiDB-lite"/>
    </source>
</evidence>
<evidence type="ECO:0000313" key="9">
    <source>
        <dbReference type="WBParaSite" id="Smp_333500.2"/>
    </source>
</evidence>
<evidence type="ECO:0000256" key="2">
    <source>
        <dbReference type="ARBA" id="ARBA00022833"/>
    </source>
</evidence>
<feature type="domain" description="LIM zinc-binding" evidence="6">
    <location>
        <begin position="64"/>
        <end position="123"/>
    </location>
</feature>
<reference evidence="8" key="1">
    <citation type="journal article" date="2012" name="PLoS Negl. Trop. Dis.">
        <title>A systematically improved high quality genome and transcriptome of the human blood fluke Schistosoma mansoni.</title>
        <authorList>
            <person name="Protasio A.V."/>
            <person name="Tsai I.J."/>
            <person name="Babbage A."/>
            <person name="Nichol S."/>
            <person name="Hunt M."/>
            <person name="Aslett M.A."/>
            <person name="De Silva N."/>
            <person name="Velarde G.S."/>
            <person name="Anderson T.J."/>
            <person name="Clark R.C."/>
            <person name="Davidson C."/>
            <person name="Dillon G.P."/>
            <person name="Holroyd N.E."/>
            <person name="LoVerde P.T."/>
            <person name="Lloyd C."/>
            <person name="McQuillan J."/>
            <person name="Oliveira G."/>
            <person name="Otto T.D."/>
            <person name="Parker-Manuel S.J."/>
            <person name="Quail M.A."/>
            <person name="Wilson R.A."/>
            <person name="Zerlotini A."/>
            <person name="Dunne D.W."/>
            <person name="Berriman M."/>
        </authorList>
    </citation>
    <scope>NUCLEOTIDE SEQUENCE [LARGE SCALE GENOMIC DNA]</scope>
    <source>
        <strain evidence="8">Puerto Rican</strain>
    </source>
</reference>
<dbReference type="Gene3D" id="2.10.110.10">
    <property type="entry name" value="Cysteine Rich Protein"/>
    <property type="match status" value="2"/>
</dbReference>
<dbReference type="Gene3D" id="1.10.950.10">
    <property type="entry name" value="Villin headpiece domain"/>
    <property type="match status" value="1"/>
</dbReference>
<keyword evidence="8" id="KW-1185">Reference proteome</keyword>
<dbReference type="AlphaFoldDB" id="A0A5K4FA43"/>
<sequence length="928" mass="103952">MGKIYCDKCRRKCRGDVLKVSNKYFHKDCFKCTECNKSLEHGGFFVKDGGFYCQDDYRRYFVAKCKICSEDLTGEVVTALNFSFHRGCFKCNKCSITFRPGDRVTVWQEKFYCPHCINQVCCSATVGSVPSKNLLQTPLSVTDDEGCVSASDMASSQYIHEQPIEMNQPQNDFSCIPSAGLPQKSKSILRKPVTEQNGLHVSKERGYLSTDSGLGDRLCESANLDDSNYRDLYDGSSGQDKTNLRQEKSHTLSFHLSRHSLCGRVPSSNYGRYLNQSYMQLNNQIPIPNNDRYKRNLSTTTLNTSSQPRQFHLPDGGKSRFLPPGTKFYATLFGRSASSAISPLYNNNNTSTPRSTNTASTGTNNFHPDIITSRSLNKPFALSAFNLHDKLKTDKLSLSTTTSTKKIARILSDTTDDNNNYNDNINSEHTSQLTSKSHRTYMDDISQSGPILLNDRNITVETRKLACLPAGQERDKSTPRPIERYDWPAPPASGVVLAELMRERRQRRREQARLSGTQFSGDIDDLESQEALSIDYSFDGIPDTIDHSVEHIGIGQAILREEAESKRRSRSQTYLDPVSASRTPNASVEPSFKPRYATHQFASASRHRSSSPARYKHPIGYSMEFIHLGNRNWTLGRSQTLTNRGTISPGTTTVTMNIPTDHHHHHQNNASRYNTNPPTLTLGSSIKPGYTGGQLSCNNQLKSKTLSMNYSTSSLSVGNGGIRQQSTNRISSNKSKGVTLNGYSHLSHQLDVNGTKLLNGNLQLSKSDNTQSNTSDSVRIYSPTSDHRNLSMHTASTLHEVKHSSTTTSILNGHSSQYLQQHNLMDSINGKDFDADRRLIGSSPSHPTIQLSSSPSAISHKKPSLPQLIPYEKLKEYRGIYPKGIDRTAVETHLSDEEFQQVFALSRTAFYRLPEWKRNDLKRRAQLF</sequence>
<dbReference type="InterPro" id="IPR001781">
    <property type="entry name" value="Znf_LIM"/>
</dbReference>
<dbReference type="InParanoid" id="A0A5K4FA43"/>
<dbReference type="GO" id="GO:0051015">
    <property type="term" value="F:actin filament binding"/>
    <property type="evidence" value="ECO:0007669"/>
    <property type="project" value="TreeGrafter"/>
</dbReference>
<reference evidence="9" key="2">
    <citation type="submission" date="2019-11" db="UniProtKB">
        <authorList>
            <consortium name="WormBaseParasite"/>
        </authorList>
    </citation>
    <scope>IDENTIFICATION</scope>
    <source>
        <strain evidence="9">Puerto Rican</strain>
    </source>
</reference>
<keyword evidence="3 4" id="KW-0440">LIM domain</keyword>
<dbReference type="PROSITE" id="PS00478">
    <property type="entry name" value="LIM_DOMAIN_1"/>
    <property type="match status" value="2"/>
</dbReference>
<evidence type="ECO:0000256" key="1">
    <source>
        <dbReference type="ARBA" id="ARBA00022723"/>
    </source>
</evidence>
<name>A0A5K4FA43_SCHMA</name>
<dbReference type="CDD" id="cd09327">
    <property type="entry name" value="LIM1_abLIM"/>
    <property type="match status" value="1"/>
</dbReference>
<dbReference type="Pfam" id="PF00412">
    <property type="entry name" value="LIM"/>
    <property type="match status" value="2"/>
</dbReference>
<feature type="region of interest" description="Disordered" evidence="5">
    <location>
        <begin position="762"/>
        <end position="788"/>
    </location>
</feature>
<dbReference type="SUPFAM" id="SSF47050">
    <property type="entry name" value="VHP, Villin headpiece domain"/>
    <property type="match status" value="1"/>
</dbReference>
<evidence type="ECO:0000259" key="6">
    <source>
        <dbReference type="PROSITE" id="PS50023"/>
    </source>
</evidence>
<accession>A0A5K4FA43</accession>
<feature type="compositionally biased region" description="Low complexity" evidence="5">
    <location>
        <begin position="346"/>
        <end position="361"/>
    </location>
</feature>
<dbReference type="InterPro" id="IPR003128">
    <property type="entry name" value="Villin_headpiece"/>
</dbReference>
<dbReference type="Proteomes" id="UP000008854">
    <property type="component" value="Unassembled WGS sequence"/>
</dbReference>
<dbReference type="SMART" id="SM00132">
    <property type="entry name" value="LIM"/>
    <property type="match status" value="2"/>
</dbReference>
<dbReference type="InterPro" id="IPR051618">
    <property type="entry name" value="Actin-binding_LIM"/>
</dbReference>
<dbReference type="SUPFAM" id="SSF57716">
    <property type="entry name" value="Glucocorticoid receptor-like (DNA-binding domain)"/>
    <property type="match status" value="1"/>
</dbReference>
<evidence type="ECO:0000313" key="8">
    <source>
        <dbReference type="Proteomes" id="UP000008854"/>
    </source>
</evidence>
<dbReference type="GO" id="GO:0007010">
    <property type="term" value="P:cytoskeleton organization"/>
    <property type="evidence" value="ECO:0007669"/>
    <property type="project" value="InterPro"/>
</dbReference>
<dbReference type="Pfam" id="PF02209">
    <property type="entry name" value="VHP"/>
    <property type="match status" value="1"/>
</dbReference>
<evidence type="ECO:0000256" key="4">
    <source>
        <dbReference type="PROSITE-ProRule" id="PRU00125"/>
    </source>
</evidence>
<dbReference type="WBParaSite" id="Smp_333500.2">
    <property type="protein sequence ID" value="Smp_333500.2"/>
    <property type="gene ID" value="Smp_333500"/>
</dbReference>
<feature type="domain" description="HP" evidence="7">
    <location>
        <begin position="863"/>
        <end position="928"/>
    </location>
</feature>
<feature type="domain" description="LIM zinc-binding" evidence="6">
    <location>
        <begin position="4"/>
        <end position="63"/>
    </location>
</feature>
<dbReference type="PROSITE" id="PS51089">
    <property type="entry name" value="HP"/>
    <property type="match status" value="1"/>
</dbReference>
<dbReference type="GO" id="GO:0015629">
    <property type="term" value="C:actin cytoskeleton"/>
    <property type="evidence" value="ECO:0007669"/>
    <property type="project" value="TreeGrafter"/>
</dbReference>
<keyword evidence="2 4" id="KW-0862">Zinc</keyword>
<dbReference type="PANTHER" id="PTHR24213">
    <property type="entry name" value="ACTIN-BINDING LIM PROTEIN"/>
    <property type="match status" value="1"/>
</dbReference>
<dbReference type="GO" id="GO:0046872">
    <property type="term" value="F:metal ion binding"/>
    <property type="evidence" value="ECO:0007669"/>
    <property type="project" value="UniProtKB-KW"/>
</dbReference>
<dbReference type="PANTHER" id="PTHR24213:SF9">
    <property type="entry name" value="UNCOORDINATED 115A, ISOFORM B-RELATED"/>
    <property type="match status" value="1"/>
</dbReference>
<evidence type="ECO:0000256" key="3">
    <source>
        <dbReference type="ARBA" id="ARBA00023038"/>
    </source>
</evidence>
<dbReference type="ExpressionAtlas" id="A0A5K4FA43">
    <property type="expression patterns" value="baseline"/>
</dbReference>
<organism evidence="8 9">
    <name type="scientific">Schistosoma mansoni</name>
    <name type="common">Blood fluke</name>
    <dbReference type="NCBI Taxonomy" id="6183"/>
    <lineage>
        <taxon>Eukaryota</taxon>
        <taxon>Metazoa</taxon>
        <taxon>Spiralia</taxon>
        <taxon>Lophotrochozoa</taxon>
        <taxon>Platyhelminthes</taxon>
        <taxon>Trematoda</taxon>
        <taxon>Digenea</taxon>
        <taxon>Strigeidida</taxon>
        <taxon>Schistosomatoidea</taxon>
        <taxon>Schistosomatidae</taxon>
        <taxon>Schistosoma</taxon>
    </lineage>
</organism>
<dbReference type="FunCoup" id="A0A5K4FA43">
    <property type="interactions" value="236"/>
</dbReference>
<proteinExistence type="predicted"/>
<dbReference type="GO" id="GO:0030032">
    <property type="term" value="P:lamellipodium assembly"/>
    <property type="evidence" value="ECO:0007669"/>
    <property type="project" value="TreeGrafter"/>
</dbReference>
<dbReference type="InterPro" id="IPR036886">
    <property type="entry name" value="Villin_headpiece_dom_sf"/>
</dbReference>
<keyword evidence="1 4" id="KW-0479">Metal-binding</keyword>
<evidence type="ECO:0000259" key="7">
    <source>
        <dbReference type="PROSITE" id="PS51089"/>
    </source>
</evidence>